<evidence type="ECO:0000259" key="5">
    <source>
        <dbReference type="Pfam" id="PF08100"/>
    </source>
</evidence>
<organism evidence="6 7">
    <name type="scientific">Streptomyces capitiformicae</name>
    <dbReference type="NCBI Taxonomy" id="2014920"/>
    <lineage>
        <taxon>Bacteria</taxon>
        <taxon>Bacillati</taxon>
        <taxon>Actinomycetota</taxon>
        <taxon>Actinomycetes</taxon>
        <taxon>Kitasatosporales</taxon>
        <taxon>Streptomycetaceae</taxon>
        <taxon>Streptomyces</taxon>
    </lineage>
</organism>
<dbReference type="Proteomes" id="UP000603227">
    <property type="component" value="Unassembled WGS sequence"/>
</dbReference>
<accession>A0A919L0P3</accession>
<evidence type="ECO:0000256" key="2">
    <source>
        <dbReference type="ARBA" id="ARBA00022679"/>
    </source>
</evidence>
<dbReference type="Pfam" id="PF00891">
    <property type="entry name" value="Methyltransf_2"/>
    <property type="match status" value="1"/>
</dbReference>
<dbReference type="Gene3D" id="3.40.50.150">
    <property type="entry name" value="Vaccinia Virus protein VP39"/>
    <property type="match status" value="1"/>
</dbReference>
<gene>
    <name evidence="6" type="ORF">GCM10017771_00090</name>
</gene>
<dbReference type="SUPFAM" id="SSF46785">
    <property type="entry name" value="Winged helix' DNA-binding domain"/>
    <property type="match status" value="1"/>
</dbReference>
<evidence type="ECO:0000313" key="7">
    <source>
        <dbReference type="Proteomes" id="UP000603227"/>
    </source>
</evidence>
<keyword evidence="1" id="KW-0489">Methyltransferase</keyword>
<dbReference type="InterPro" id="IPR036388">
    <property type="entry name" value="WH-like_DNA-bd_sf"/>
</dbReference>
<dbReference type="GO" id="GO:0046983">
    <property type="term" value="F:protein dimerization activity"/>
    <property type="evidence" value="ECO:0007669"/>
    <property type="project" value="InterPro"/>
</dbReference>
<protein>
    <submittedName>
        <fullName evidence="6">O-methyltransferase</fullName>
    </submittedName>
</protein>
<dbReference type="PANTHER" id="PTHR11746">
    <property type="entry name" value="O-METHYLTRANSFERASE"/>
    <property type="match status" value="1"/>
</dbReference>
<keyword evidence="2" id="KW-0808">Transferase</keyword>
<dbReference type="Gene3D" id="1.10.10.10">
    <property type="entry name" value="Winged helix-like DNA-binding domain superfamily/Winged helix DNA-binding domain"/>
    <property type="match status" value="1"/>
</dbReference>
<keyword evidence="7" id="KW-1185">Reference proteome</keyword>
<dbReference type="InterPro" id="IPR001077">
    <property type="entry name" value="COMT_C"/>
</dbReference>
<evidence type="ECO:0000256" key="1">
    <source>
        <dbReference type="ARBA" id="ARBA00022603"/>
    </source>
</evidence>
<sequence length="339" mass="36088">MTSQNTAVSPEDITKISGLGHSFTVSKLLLSALEVGVFTAVANSAEGSAETEELRAATGLHARAATDFFDALVALGLLEKKDGRYHNSTLAQTCLVRGENYRGGFLDGANFVLYPAWGRLTEALRTGKPQAEGDFEEMLNDPRARQTFLAMQDALSSPLVPQLLEAVDFSGFRTLADIGGARGNLAGLILQARPGLTGQVFDRPQNAEPCAEHAKALGVDGRLEFTGGDFFADPLPAADVLVIGHVLADFSVDERKQLVAKAFEAVNPGGALLVYDPMPGDEPHLPALVSSLHMLVMTPAGAGYHPGDCEQWMRVAGFSEVTRHPLLLGNTLLVARKPV</sequence>
<keyword evidence="3" id="KW-0949">S-adenosyl-L-methionine</keyword>
<dbReference type="PIRSF" id="PIRSF005739">
    <property type="entry name" value="O-mtase"/>
    <property type="match status" value="1"/>
</dbReference>
<dbReference type="RefSeq" id="WP_189780268.1">
    <property type="nucleotide sequence ID" value="NZ_BNAT01000001.1"/>
</dbReference>
<dbReference type="InterPro" id="IPR029063">
    <property type="entry name" value="SAM-dependent_MTases_sf"/>
</dbReference>
<dbReference type="GO" id="GO:0032259">
    <property type="term" value="P:methylation"/>
    <property type="evidence" value="ECO:0007669"/>
    <property type="project" value="UniProtKB-KW"/>
</dbReference>
<proteinExistence type="predicted"/>
<dbReference type="EMBL" id="BNAT01000001">
    <property type="protein sequence ID" value="GHH80545.1"/>
    <property type="molecule type" value="Genomic_DNA"/>
</dbReference>
<dbReference type="InterPro" id="IPR036390">
    <property type="entry name" value="WH_DNA-bd_sf"/>
</dbReference>
<dbReference type="PROSITE" id="PS51683">
    <property type="entry name" value="SAM_OMT_II"/>
    <property type="match status" value="1"/>
</dbReference>
<dbReference type="InterPro" id="IPR012967">
    <property type="entry name" value="COMT_dimerisation"/>
</dbReference>
<evidence type="ECO:0000256" key="3">
    <source>
        <dbReference type="ARBA" id="ARBA00022691"/>
    </source>
</evidence>
<evidence type="ECO:0000313" key="6">
    <source>
        <dbReference type="EMBL" id="GHH80545.1"/>
    </source>
</evidence>
<name>A0A919L0P3_9ACTN</name>
<feature type="domain" description="O-methyltransferase C-terminal" evidence="4">
    <location>
        <begin position="117"/>
        <end position="319"/>
    </location>
</feature>
<dbReference type="AlphaFoldDB" id="A0A919L0P3"/>
<dbReference type="GO" id="GO:0008171">
    <property type="term" value="F:O-methyltransferase activity"/>
    <property type="evidence" value="ECO:0007669"/>
    <property type="project" value="InterPro"/>
</dbReference>
<reference evidence="6" key="2">
    <citation type="submission" date="2020-09" db="EMBL/GenBank/DDBJ databases">
        <authorList>
            <person name="Sun Q."/>
            <person name="Zhou Y."/>
        </authorList>
    </citation>
    <scope>NUCLEOTIDE SEQUENCE</scope>
    <source>
        <strain evidence="6">CGMCC 4.7403</strain>
    </source>
</reference>
<dbReference type="InterPro" id="IPR016461">
    <property type="entry name" value="COMT-like"/>
</dbReference>
<comment type="caution">
    <text evidence="6">The sequence shown here is derived from an EMBL/GenBank/DDBJ whole genome shotgun (WGS) entry which is preliminary data.</text>
</comment>
<feature type="domain" description="O-methyltransferase dimerisation" evidence="5">
    <location>
        <begin position="21"/>
        <end position="96"/>
    </location>
</feature>
<dbReference type="Pfam" id="PF08100">
    <property type="entry name" value="Dimerisation"/>
    <property type="match status" value="1"/>
</dbReference>
<evidence type="ECO:0000259" key="4">
    <source>
        <dbReference type="Pfam" id="PF00891"/>
    </source>
</evidence>
<dbReference type="SUPFAM" id="SSF53335">
    <property type="entry name" value="S-adenosyl-L-methionine-dependent methyltransferases"/>
    <property type="match status" value="1"/>
</dbReference>
<reference evidence="6" key="1">
    <citation type="journal article" date="2014" name="Int. J. Syst. Evol. Microbiol.">
        <title>Complete genome sequence of Corynebacterium casei LMG S-19264T (=DSM 44701T), isolated from a smear-ripened cheese.</title>
        <authorList>
            <consortium name="US DOE Joint Genome Institute (JGI-PGF)"/>
            <person name="Walter F."/>
            <person name="Albersmeier A."/>
            <person name="Kalinowski J."/>
            <person name="Ruckert C."/>
        </authorList>
    </citation>
    <scope>NUCLEOTIDE SEQUENCE</scope>
    <source>
        <strain evidence="6">CGMCC 4.7403</strain>
    </source>
</reference>